<gene>
    <name evidence="2" type="ORF">HAND00432_LOCUS11097</name>
</gene>
<accession>A0A7S1GY97</accession>
<protein>
    <submittedName>
        <fullName evidence="2">Uncharacterized protein</fullName>
    </submittedName>
</protein>
<feature type="compositionally biased region" description="Low complexity" evidence="1">
    <location>
        <begin position="126"/>
        <end position="139"/>
    </location>
</feature>
<sequence length="661" mass="67273">MATTAAMQKRGPYAVDLRVLAELEKNKLALRANAVGGICGEKVKRATSAHQPSTKQAKALKRRPVSATTAELGLRSAVEGGGRGNFGVLNGIGMRDKDGAAQKPRAASGTKRSTSNRKKENVPTTRPAGRSGASAPSAPLNGSSGGRGSGKVPAGLDSKHTTEIGTLRSIYTQSHTKPSSVAAASGGRPRSSQPAWGASPPTTLAPVSVPTAAKEPPRASSASSASRSATSSIRATADAAAAAAAPPVVGRPAPPPSPSPSPDAEVLMESSRSRATMPELVAKYRNAPSIGDLEGGAWETGAMQRACAPSSGSGSGGRARPASAGRLRAPAAAAVTAAEPDAGSVRSSAEMVREWKRSCAGGGDVWAMGKSGDAAGSGGGSCPGSPGLRGSLDDGVIGLAGSNPQTPEGVVQRWKEESKERMRGGKAGPAETTRNNMSADIDKDDHSKCAPSTDSQGAPAGETVSRVRKKLLGSMEGAATVVGGGLAGGEARMTYTERIRGLTGATTPLVVQGEEVLDRCKATGIAVNEDGTRDTHSVKESIKQGDSTGIAGSTEDAASSHQHQQSPSQEDNQTRLYAAGKVTPPETSLVKQQTSGALPGAKIVQRLPSPPKAKKSSESVSAMVLEMEGLVDNAVWTTLSYFFSSEPLLFGGFVGETQHQD</sequence>
<organism evidence="2">
    <name type="scientific">Hemiselmis andersenii</name>
    <name type="common">Cryptophyte alga</name>
    <dbReference type="NCBI Taxonomy" id="464988"/>
    <lineage>
        <taxon>Eukaryota</taxon>
        <taxon>Cryptophyceae</taxon>
        <taxon>Cryptomonadales</taxon>
        <taxon>Hemiselmidaceae</taxon>
        <taxon>Hemiselmis</taxon>
    </lineage>
</organism>
<feature type="region of interest" description="Disordered" evidence="1">
    <location>
        <begin position="304"/>
        <end position="330"/>
    </location>
</feature>
<reference evidence="2" key="1">
    <citation type="submission" date="2021-01" db="EMBL/GenBank/DDBJ databases">
        <authorList>
            <person name="Corre E."/>
            <person name="Pelletier E."/>
            <person name="Niang G."/>
            <person name="Scheremetjew M."/>
            <person name="Finn R."/>
            <person name="Kale V."/>
            <person name="Holt S."/>
            <person name="Cochrane G."/>
            <person name="Meng A."/>
            <person name="Brown T."/>
            <person name="Cohen L."/>
        </authorList>
    </citation>
    <scope>NUCLEOTIDE SEQUENCE</scope>
    <source>
        <strain evidence="2">CCMP644</strain>
    </source>
</reference>
<feature type="region of interest" description="Disordered" evidence="1">
    <location>
        <begin position="371"/>
        <end position="463"/>
    </location>
</feature>
<feature type="region of interest" description="Disordered" evidence="1">
    <location>
        <begin position="46"/>
        <end position="67"/>
    </location>
</feature>
<dbReference type="AlphaFoldDB" id="A0A7S1GY97"/>
<evidence type="ECO:0000313" key="2">
    <source>
        <dbReference type="EMBL" id="CAD8956559.1"/>
    </source>
</evidence>
<proteinExistence type="predicted"/>
<feature type="compositionally biased region" description="Basic and acidic residues" evidence="1">
    <location>
        <begin position="531"/>
        <end position="543"/>
    </location>
</feature>
<feature type="region of interest" description="Disordered" evidence="1">
    <location>
        <begin position="94"/>
        <end position="280"/>
    </location>
</feature>
<feature type="compositionally biased region" description="Polar residues" evidence="1">
    <location>
        <begin position="169"/>
        <end position="179"/>
    </location>
</feature>
<evidence type="ECO:0000256" key="1">
    <source>
        <dbReference type="SAM" id="MobiDB-lite"/>
    </source>
</evidence>
<feature type="compositionally biased region" description="Low complexity" evidence="1">
    <location>
        <begin position="305"/>
        <end position="330"/>
    </location>
</feature>
<feature type="region of interest" description="Disordered" evidence="1">
    <location>
        <begin position="531"/>
        <end position="572"/>
    </location>
</feature>
<feature type="compositionally biased region" description="Basic and acidic residues" evidence="1">
    <location>
        <begin position="413"/>
        <end position="423"/>
    </location>
</feature>
<feature type="compositionally biased region" description="Low complexity" evidence="1">
    <location>
        <begin position="218"/>
        <end position="251"/>
    </location>
</feature>
<feature type="compositionally biased region" description="Low complexity" evidence="1">
    <location>
        <begin position="559"/>
        <end position="569"/>
    </location>
</feature>
<name>A0A7S1GY97_HEMAN</name>
<feature type="compositionally biased region" description="Pro residues" evidence="1">
    <location>
        <begin position="252"/>
        <end position="261"/>
    </location>
</feature>
<dbReference type="EMBL" id="HBFX01018320">
    <property type="protein sequence ID" value="CAD8956559.1"/>
    <property type="molecule type" value="Transcribed_RNA"/>
</dbReference>